<evidence type="ECO:0000256" key="2">
    <source>
        <dbReference type="ARBA" id="ARBA00023002"/>
    </source>
</evidence>
<organism evidence="4">
    <name type="scientific">Glycine soja</name>
    <name type="common">Wild soybean</name>
    <dbReference type="NCBI Taxonomy" id="3848"/>
    <lineage>
        <taxon>Eukaryota</taxon>
        <taxon>Viridiplantae</taxon>
        <taxon>Streptophyta</taxon>
        <taxon>Embryophyta</taxon>
        <taxon>Tracheophyta</taxon>
        <taxon>Spermatophyta</taxon>
        <taxon>Magnoliopsida</taxon>
        <taxon>eudicotyledons</taxon>
        <taxon>Gunneridae</taxon>
        <taxon>Pentapetalae</taxon>
        <taxon>rosids</taxon>
        <taxon>fabids</taxon>
        <taxon>Fabales</taxon>
        <taxon>Fabaceae</taxon>
        <taxon>Papilionoideae</taxon>
        <taxon>50 kb inversion clade</taxon>
        <taxon>NPAAA clade</taxon>
        <taxon>indigoferoid/millettioid clade</taxon>
        <taxon>Phaseoleae</taxon>
        <taxon>Glycine</taxon>
        <taxon>Glycine subgen. Soja</taxon>
    </lineage>
</organism>
<proteinExistence type="predicted"/>
<dbReference type="SUPFAM" id="SSF53720">
    <property type="entry name" value="ALDH-like"/>
    <property type="match status" value="1"/>
</dbReference>
<evidence type="ECO:0000313" key="4">
    <source>
        <dbReference type="EMBL" id="KHM98790.1"/>
    </source>
</evidence>
<dbReference type="InterPro" id="IPR015590">
    <property type="entry name" value="Aldehyde_DH_dom"/>
</dbReference>
<dbReference type="GO" id="GO:0005759">
    <property type="term" value="C:mitochondrial matrix"/>
    <property type="evidence" value="ECO:0007669"/>
    <property type="project" value="UniProtKB-SubCell"/>
</dbReference>
<protein>
    <submittedName>
        <fullName evidence="4">Succinate-semialdehyde dehydrogenase, mitochondrial</fullName>
        <ecNumber evidence="4">1.2.1.16</ecNumber>
    </submittedName>
</protein>
<sequence length="75" mass="8237">MVFALPPPPIQPSIQRSWRVAEALEYGLVGVNEGVISTEVAPFGGFKQSGLGREGSKYGMDEYLEVRTNLKCSFM</sequence>
<dbReference type="AlphaFoldDB" id="A0A0B2NP12"/>
<gene>
    <name evidence="4" type="ORF">glysoja_049681</name>
</gene>
<dbReference type="Pfam" id="PF00171">
    <property type="entry name" value="Aldedh"/>
    <property type="match status" value="1"/>
</dbReference>
<evidence type="ECO:0000256" key="1">
    <source>
        <dbReference type="ARBA" id="ARBA00004305"/>
    </source>
</evidence>
<reference evidence="4" key="1">
    <citation type="submission" date="2014-07" db="EMBL/GenBank/DDBJ databases">
        <title>Identification of a novel salt tolerance gene in wild soybean by whole-genome sequencing.</title>
        <authorList>
            <person name="Lam H.-M."/>
            <person name="Qi X."/>
            <person name="Li M.-W."/>
            <person name="Liu X."/>
            <person name="Xie M."/>
            <person name="Ni M."/>
            <person name="Xu X."/>
        </authorList>
    </citation>
    <scope>NUCLEOTIDE SEQUENCE [LARGE SCALE GENOMIC DNA]</scope>
    <source>
        <tissue evidence="4">Root</tissue>
    </source>
</reference>
<dbReference type="EC" id="1.2.1.16" evidence="4"/>
<dbReference type="Gene3D" id="3.40.605.10">
    <property type="entry name" value="Aldehyde Dehydrogenase, Chain A, domain 1"/>
    <property type="match status" value="1"/>
</dbReference>
<keyword evidence="2 4" id="KW-0560">Oxidoreductase</keyword>
<dbReference type="FunFam" id="3.40.605.10:FF:000026">
    <property type="entry name" value="Aldehyde dehydrogenase, putative"/>
    <property type="match status" value="1"/>
</dbReference>
<feature type="domain" description="Aldehyde dehydrogenase" evidence="3">
    <location>
        <begin position="14"/>
        <end position="68"/>
    </location>
</feature>
<dbReference type="Gene3D" id="3.40.309.10">
    <property type="entry name" value="Aldehyde Dehydrogenase, Chain A, domain 2"/>
    <property type="match status" value="1"/>
</dbReference>
<accession>A0A0B2NP12</accession>
<dbReference type="PANTHER" id="PTHR43353:SF5">
    <property type="entry name" value="SUCCINATE-SEMIALDEHYDE DEHYDROGENASE, MITOCHONDRIAL"/>
    <property type="match status" value="1"/>
</dbReference>
<evidence type="ECO:0000259" key="3">
    <source>
        <dbReference type="Pfam" id="PF00171"/>
    </source>
</evidence>
<dbReference type="InterPro" id="IPR016163">
    <property type="entry name" value="Ald_DH_C"/>
</dbReference>
<comment type="subcellular location">
    <subcellularLocation>
        <location evidence="1">Mitochondrion matrix</location>
    </subcellularLocation>
</comment>
<dbReference type="EMBL" id="KN672313">
    <property type="protein sequence ID" value="KHM98790.1"/>
    <property type="molecule type" value="Genomic_DNA"/>
</dbReference>
<dbReference type="PANTHER" id="PTHR43353">
    <property type="entry name" value="SUCCINATE-SEMIALDEHYDE DEHYDROGENASE, MITOCHONDRIAL"/>
    <property type="match status" value="1"/>
</dbReference>
<dbReference type="GO" id="GO:0009450">
    <property type="term" value="P:gamma-aminobutyric acid catabolic process"/>
    <property type="evidence" value="ECO:0007669"/>
    <property type="project" value="TreeGrafter"/>
</dbReference>
<dbReference type="GO" id="GO:0004777">
    <property type="term" value="F:succinate-semialdehyde dehydrogenase (NAD+) activity"/>
    <property type="evidence" value="ECO:0007669"/>
    <property type="project" value="TreeGrafter"/>
</dbReference>
<dbReference type="InterPro" id="IPR016161">
    <property type="entry name" value="Ald_DH/histidinol_DH"/>
</dbReference>
<dbReference type="InterPro" id="IPR016162">
    <property type="entry name" value="Ald_DH_N"/>
</dbReference>
<dbReference type="InterPro" id="IPR050740">
    <property type="entry name" value="Aldehyde_DH_Superfamily"/>
</dbReference>
<dbReference type="Proteomes" id="UP000053555">
    <property type="component" value="Unassembled WGS sequence"/>
</dbReference>
<name>A0A0B2NP12_GLYSO</name>